<dbReference type="OrthoDB" id="5324651at2759"/>
<sequence length="306" mass="35562">MPGRKNRRRATAALVAVKMETSTEDDLPVASVAENDYAETINIREVVSIPPSSASPGLPSLPPVRIPYPAQHDLLLKVQDILERACFDYARRELPDLLKSRGWTSYQCAEFTRWTRILPHHLGNKQVPAPYENIFSFFASVREMRNTVVHRHHRYATKTMRYLEDSKTLALMLGDRQCWETLDRLALETQDLVTKLTENVASLERKHHDFVQEINEQREQLHRLECASWEKAKEENLDYQRRLGESYSETINNMDCASKRCPLHHEQSQEVIPHQKKASFNILRLIWNFLTRQVDDEVAQPESSES</sequence>
<dbReference type="GeneID" id="62156600"/>
<dbReference type="RefSeq" id="XP_038751121.1">
    <property type="nucleotide sequence ID" value="XM_038883526.1"/>
</dbReference>
<gene>
    <name evidence="2" type="ORF">CkaCkLH20_00806</name>
</gene>
<dbReference type="Proteomes" id="UP000781932">
    <property type="component" value="Unassembled WGS sequence"/>
</dbReference>
<evidence type="ECO:0000313" key="2">
    <source>
        <dbReference type="EMBL" id="KAF9881660.1"/>
    </source>
</evidence>
<reference evidence="2" key="2">
    <citation type="submission" date="2020-11" db="EMBL/GenBank/DDBJ databases">
        <title>Whole genome sequencing of Colletotrichum sp.</title>
        <authorList>
            <person name="Li H."/>
        </authorList>
    </citation>
    <scope>NUCLEOTIDE SEQUENCE</scope>
    <source>
        <strain evidence="2">CkLH20</strain>
    </source>
</reference>
<accession>A0A9P6IFA5</accession>
<name>A0A9P6IFA5_9PEZI</name>
<dbReference type="AlphaFoldDB" id="A0A9P6IFA5"/>
<keyword evidence="3" id="KW-1185">Reference proteome</keyword>
<evidence type="ECO:0000313" key="3">
    <source>
        <dbReference type="Proteomes" id="UP000781932"/>
    </source>
</evidence>
<feature type="coiled-coil region" evidence="1">
    <location>
        <begin position="186"/>
        <end position="220"/>
    </location>
</feature>
<organism evidence="2 3">
    <name type="scientific">Colletotrichum karsti</name>
    <dbReference type="NCBI Taxonomy" id="1095194"/>
    <lineage>
        <taxon>Eukaryota</taxon>
        <taxon>Fungi</taxon>
        <taxon>Dikarya</taxon>
        <taxon>Ascomycota</taxon>
        <taxon>Pezizomycotina</taxon>
        <taxon>Sordariomycetes</taxon>
        <taxon>Hypocreomycetidae</taxon>
        <taxon>Glomerellales</taxon>
        <taxon>Glomerellaceae</taxon>
        <taxon>Colletotrichum</taxon>
        <taxon>Colletotrichum boninense species complex</taxon>
    </lineage>
</organism>
<dbReference type="EMBL" id="JAATWM020000002">
    <property type="protein sequence ID" value="KAF9881660.1"/>
    <property type="molecule type" value="Genomic_DNA"/>
</dbReference>
<proteinExistence type="predicted"/>
<comment type="caution">
    <text evidence="2">The sequence shown here is derived from an EMBL/GenBank/DDBJ whole genome shotgun (WGS) entry which is preliminary data.</text>
</comment>
<reference evidence="2" key="1">
    <citation type="submission" date="2020-03" db="EMBL/GenBank/DDBJ databases">
        <authorList>
            <person name="He L."/>
        </authorList>
    </citation>
    <scope>NUCLEOTIDE SEQUENCE</scope>
    <source>
        <strain evidence="2">CkLH20</strain>
    </source>
</reference>
<evidence type="ECO:0008006" key="4">
    <source>
        <dbReference type="Google" id="ProtNLM"/>
    </source>
</evidence>
<protein>
    <recommendedName>
        <fullName evidence="4">Ubiquinol-cytochrome-c reductase cytochrome c1</fullName>
    </recommendedName>
</protein>
<keyword evidence="1" id="KW-0175">Coiled coil</keyword>
<evidence type="ECO:0000256" key="1">
    <source>
        <dbReference type="SAM" id="Coils"/>
    </source>
</evidence>